<dbReference type="Proteomes" id="UP000324585">
    <property type="component" value="Unassembled WGS sequence"/>
</dbReference>
<dbReference type="InterPro" id="IPR001104">
    <property type="entry name" value="3-oxo-5_a-steroid_4-DH_C"/>
</dbReference>
<keyword evidence="9" id="KW-1185">Reference proteome</keyword>
<dbReference type="GO" id="GO:0016627">
    <property type="term" value="F:oxidoreductase activity, acting on the CH-CH group of donors"/>
    <property type="evidence" value="ECO:0007669"/>
    <property type="project" value="InterPro"/>
</dbReference>
<organism evidence="8 9">
    <name type="scientific">Porphyridium purpureum</name>
    <name type="common">Red alga</name>
    <name type="synonym">Porphyridium cruentum</name>
    <dbReference type="NCBI Taxonomy" id="35688"/>
    <lineage>
        <taxon>Eukaryota</taxon>
        <taxon>Rhodophyta</taxon>
        <taxon>Bangiophyceae</taxon>
        <taxon>Porphyridiales</taxon>
        <taxon>Porphyridiaceae</taxon>
        <taxon>Porphyridium</taxon>
    </lineage>
</organism>
<feature type="transmembrane region" description="Helical" evidence="6">
    <location>
        <begin position="119"/>
        <end position="140"/>
    </location>
</feature>
<feature type="transmembrane region" description="Helical" evidence="6">
    <location>
        <begin position="152"/>
        <end position="172"/>
    </location>
</feature>
<evidence type="ECO:0000259" key="7">
    <source>
        <dbReference type="Pfam" id="PF02544"/>
    </source>
</evidence>
<dbReference type="InterPro" id="IPR039357">
    <property type="entry name" value="SRD5A/TECR"/>
</dbReference>
<feature type="transmembrane region" description="Helical" evidence="6">
    <location>
        <begin position="6"/>
        <end position="30"/>
    </location>
</feature>
<proteinExistence type="inferred from homology"/>
<comment type="caution">
    <text evidence="8">The sequence shown here is derived from an EMBL/GenBank/DDBJ whole genome shotgun (WGS) entry which is preliminary data.</text>
</comment>
<evidence type="ECO:0000256" key="1">
    <source>
        <dbReference type="ARBA" id="ARBA00004141"/>
    </source>
</evidence>
<evidence type="ECO:0000313" key="9">
    <source>
        <dbReference type="Proteomes" id="UP000324585"/>
    </source>
</evidence>
<dbReference type="PANTHER" id="PTHR10556">
    <property type="entry name" value="3-OXO-5-ALPHA-STEROID 4-DEHYDROGENASE"/>
    <property type="match status" value="1"/>
</dbReference>
<evidence type="ECO:0000256" key="4">
    <source>
        <dbReference type="ARBA" id="ARBA00022989"/>
    </source>
</evidence>
<gene>
    <name evidence="8" type="ORF">FVE85_2334</name>
</gene>
<dbReference type="Gene3D" id="1.20.120.1630">
    <property type="match status" value="1"/>
</dbReference>
<evidence type="ECO:0000256" key="2">
    <source>
        <dbReference type="ARBA" id="ARBA00007742"/>
    </source>
</evidence>
<reference evidence="9" key="1">
    <citation type="journal article" date="2019" name="Nat. Commun.">
        <title>Expansion of phycobilisome linker gene families in mesophilic red algae.</title>
        <authorList>
            <person name="Lee J."/>
            <person name="Kim D."/>
            <person name="Bhattacharya D."/>
            <person name="Yoon H.S."/>
        </authorList>
    </citation>
    <scope>NUCLEOTIDE SEQUENCE [LARGE SCALE GENOMIC DNA]</scope>
    <source>
        <strain evidence="9">CCMP 1328</strain>
    </source>
</reference>
<accession>A0A5J4YX78</accession>
<evidence type="ECO:0000256" key="5">
    <source>
        <dbReference type="ARBA" id="ARBA00023136"/>
    </source>
</evidence>
<feature type="transmembrane region" description="Helical" evidence="6">
    <location>
        <begin position="51"/>
        <end position="75"/>
    </location>
</feature>
<keyword evidence="3 6" id="KW-0812">Transmembrane</keyword>
<dbReference type="Pfam" id="PF02544">
    <property type="entry name" value="Steroid_dh"/>
    <property type="match status" value="1"/>
</dbReference>
<protein>
    <submittedName>
        <fullName evidence="8">3-oxo-5-alpha-steroid 4-dehydrogenase 1</fullName>
    </submittedName>
</protein>
<name>A0A5J4YX78_PORPP</name>
<comment type="similarity">
    <text evidence="2">Belongs to the steroid 5-alpha reductase family.</text>
</comment>
<dbReference type="OrthoDB" id="5788137at2759"/>
<dbReference type="GO" id="GO:0016020">
    <property type="term" value="C:membrane"/>
    <property type="evidence" value="ECO:0007669"/>
    <property type="project" value="UniProtKB-SubCell"/>
</dbReference>
<keyword evidence="5 6" id="KW-0472">Membrane</keyword>
<keyword evidence="4 6" id="KW-1133">Transmembrane helix</keyword>
<dbReference type="GO" id="GO:0006629">
    <property type="term" value="P:lipid metabolic process"/>
    <property type="evidence" value="ECO:0007669"/>
    <property type="project" value="InterPro"/>
</dbReference>
<feature type="domain" description="3-oxo-5-alpha-steroid 4-dehydrogenase C-terminal" evidence="7">
    <location>
        <begin position="122"/>
        <end position="267"/>
    </location>
</feature>
<dbReference type="AlphaFoldDB" id="A0A5J4YX78"/>
<dbReference type="PANTHER" id="PTHR10556:SF35">
    <property type="entry name" value="3-OXO-5-ALPHA-STEROID 4-DEHYDROGENASE FAMILY PROTEIN"/>
    <property type="match status" value="1"/>
</dbReference>
<dbReference type="PROSITE" id="PS50244">
    <property type="entry name" value="S5A_REDUCTASE"/>
    <property type="match status" value="1"/>
</dbReference>
<evidence type="ECO:0000256" key="3">
    <source>
        <dbReference type="ARBA" id="ARBA00022692"/>
    </source>
</evidence>
<dbReference type="OMA" id="PHYALEW"/>
<evidence type="ECO:0000313" key="8">
    <source>
        <dbReference type="EMBL" id="KAA8496179.1"/>
    </source>
</evidence>
<comment type="subcellular location">
    <subcellularLocation>
        <location evidence="1">Membrane</location>
        <topology evidence="1">Multi-pass membrane protein</topology>
    </subcellularLocation>
</comment>
<dbReference type="EMBL" id="VRMN01000003">
    <property type="protein sequence ID" value="KAA8496179.1"/>
    <property type="molecule type" value="Genomic_DNA"/>
</dbReference>
<sequence>MWLPEYRLALAVWTALAPVAFVVLMLGVQAPNYGRFFSNQPREWFAPRSDVAWLIMESPNLVGAVMCLYWCAARAENTHGRPVRAESYVLVALFVVHYVNRALIYPLRMKNGQKRTSGFVTCISCVFCCCNSFFVLSGILKYDAARVPAASSVPFCGGLALWCIGFLGNIHADHVLRTLRQHANDAAYRIPYGGMYRFVSCPNYLFEIIEWSGFALAAWRVQAAWAFALWTTANLLPRAHRVHQWYMSEFDSAYAALNRRACVPFIF</sequence>
<evidence type="ECO:0000256" key="6">
    <source>
        <dbReference type="SAM" id="Phobius"/>
    </source>
</evidence>